<dbReference type="Proteomes" id="UP001597171">
    <property type="component" value="Unassembled WGS sequence"/>
</dbReference>
<proteinExistence type="predicted"/>
<accession>A0ABW3ZBT2</accession>
<feature type="non-terminal residue" evidence="2">
    <location>
        <position position="1"/>
    </location>
</feature>
<comment type="caution">
    <text evidence="2">The sequence shown here is derived from an EMBL/GenBank/DDBJ whole genome shotgun (WGS) entry which is preliminary data.</text>
</comment>
<feature type="domain" description="DUF4166" evidence="1">
    <location>
        <begin position="47"/>
        <end position="208"/>
    </location>
</feature>
<protein>
    <submittedName>
        <fullName evidence="2">DUF4166 domain-containing protein</fullName>
    </submittedName>
</protein>
<dbReference type="InterPro" id="IPR025311">
    <property type="entry name" value="DUF4166"/>
</dbReference>
<evidence type="ECO:0000313" key="2">
    <source>
        <dbReference type="EMBL" id="MFD1333570.1"/>
    </source>
</evidence>
<keyword evidence="3" id="KW-1185">Reference proteome</keyword>
<dbReference type="RefSeq" id="WP_378777235.1">
    <property type="nucleotide sequence ID" value="NZ_JBHTMX010000261.1"/>
</dbReference>
<evidence type="ECO:0000259" key="1">
    <source>
        <dbReference type="Pfam" id="PF13761"/>
    </source>
</evidence>
<gene>
    <name evidence="2" type="ORF">ACFQ4O_16330</name>
</gene>
<reference evidence="3" key="1">
    <citation type="journal article" date="2019" name="Int. J. Syst. Evol. Microbiol.">
        <title>The Global Catalogue of Microorganisms (GCM) 10K type strain sequencing project: providing services to taxonomists for standard genome sequencing and annotation.</title>
        <authorList>
            <consortium name="The Broad Institute Genomics Platform"/>
            <consortium name="The Broad Institute Genome Sequencing Center for Infectious Disease"/>
            <person name="Wu L."/>
            <person name="Ma J."/>
        </authorList>
    </citation>
    <scope>NUCLEOTIDE SEQUENCE [LARGE SCALE GENOMIC DNA]</scope>
    <source>
        <strain evidence="3">CCUG 61696</strain>
    </source>
</reference>
<name>A0ABW3ZBT2_9HYPH</name>
<dbReference type="Pfam" id="PF13761">
    <property type="entry name" value="DUF4166"/>
    <property type="match status" value="1"/>
</dbReference>
<sequence length="215" mass="22734">RSAGGALPLAAIEAEMAPYAIATAIDRGPHGPAVMERMLGKAAFAALPAPLKAFHGADARPVWRGRVRVEAGTSLVARGLRRLIGLPEAGEDRPITVSVDRLAEGAAPAEVWTRNVDGRRFASRLAADAAGGIEERFGCVTIRLAPVVRDGRIEMTAAGARVCGVALPRALWPRCAAAAWADERGRYRFDVRLALPVFGPLIRYAGWLAPKGADA</sequence>
<organism evidence="2 3">
    <name type="scientific">Methylopila musalis</name>
    <dbReference type="NCBI Taxonomy" id="1134781"/>
    <lineage>
        <taxon>Bacteria</taxon>
        <taxon>Pseudomonadati</taxon>
        <taxon>Pseudomonadota</taxon>
        <taxon>Alphaproteobacteria</taxon>
        <taxon>Hyphomicrobiales</taxon>
        <taxon>Methylopilaceae</taxon>
        <taxon>Methylopila</taxon>
    </lineage>
</organism>
<dbReference type="EMBL" id="JBHTMX010000261">
    <property type="protein sequence ID" value="MFD1333570.1"/>
    <property type="molecule type" value="Genomic_DNA"/>
</dbReference>
<evidence type="ECO:0000313" key="3">
    <source>
        <dbReference type="Proteomes" id="UP001597171"/>
    </source>
</evidence>